<feature type="domain" description="TF-B3" evidence="8">
    <location>
        <begin position="397"/>
        <end position="448"/>
    </location>
</feature>
<proteinExistence type="predicted"/>
<dbReference type="PROSITE" id="PS50863">
    <property type="entry name" value="B3"/>
    <property type="match status" value="2"/>
</dbReference>
<dbReference type="InterPro" id="IPR050655">
    <property type="entry name" value="Plant_B3_domain"/>
</dbReference>
<dbReference type="AlphaFoldDB" id="A0A7J6VRG9"/>
<dbReference type="SMART" id="SM01019">
    <property type="entry name" value="B3"/>
    <property type="match status" value="2"/>
</dbReference>
<keyword evidence="6" id="KW-0175">Coiled coil</keyword>
<accession>A0A7J6VRG9</accession>
<evidence type="ECO:0000256" key="5">
    <source>
        <dbReference type="ARBA" id="ARBA00023242"/>
    </source>
</evidence>
<feature type="coiled-coil region" evidence="6">
    <location>
        <begin position="338"/>
        <end position="369"/>
    </location>
</feature>
<feature type="region of interest" description="Disordered" evidence="7">
    <location>
        <begin position="550"/>
        <end position="572"/>
    </location>
</feature>
<comment type="subcellular location">
    <subcellularLocation>
        <location evidence="1">Nucleus</location>
    </subcellularLocation>
</comment>
<dbReference type="OrthoDB" id="1506770at2759"/>
<evidence type="ECO:0000313" key="10">
    <source>
        <dbReference type="Proteomes" id="UP000554482"/>
    </source>
</evidence>
<keyword evidence="3" id="KW-0238">DNA-binding</keyword>
<evidence type="ECO:0000256" key="2">
    <source>
        <dbReference type="ARBA" id="ARBA00023015"/>
    </source>
</evidence>
<evidence type="ECO:0000256" key="4">
    <source>
        <dbReference type="ARBA" id="ARBA00023163"/>
    </source>
</evidence>
<gene>
    <name evidence="9" type="ORF">FRX31_023236</name>
</gene>
<evidence type="ECO:0000259" key="8">
    <source>
        <dbReference type="PROSITE" id="PS50863"/>
    </source>
</evidence>
<dbReference type="Pfam" id="PF02362">
    <property type="entry name" value="B3"/>
    <property type="match status" value="1"/>
</dbReference>
<dbReference type="Proteomes" id="UP000554482">
    <property type="component" value="Unassembled WGS sequence"/>
</dbReference>
<sequence>MQYPIMPCFRVKVEDLKRLRMPKSLLKDIPENIYEMEIFEGSRSKTWHFRLNRTSDGGSFLGNGWEDFSRYYSLSVGDILVFRYAGYNKLVVMILATTRPEQASKKKIYGRQTRVVQDPQNQSEHWDSFKESTTIASSSRRKMVGKQVGKRYKTHSDQAEKRCKKLPDRLSVSGLRRSVPASQNAEKTPDPAIYCTNDAYEGDTSRKITSESSNNVLFPDEYEVYEVDTLRTKSSNAVSESHIVFEDETHNDLYNRISSRYGRLEGSQVLEKTNNVLMLALSQILKVAQAMEIADVGKLLPGTLKSWESTVKIGELFKLNVDWLRNSVNEVKAVYTSCRLLEEDVENACADLTKLREKLELANKEFESRIPDPFVKSIPINVFMMKIIEGDGDIYCWDVVVKRTSYDGMFLEDGWKEFLRVHLLSFGDILAFHYDGSTRLEVMRLVTSSTMDQKESVMAAYYFQQLKNQESKKKCLSSNLESGIWNARVNEFIMKKHLKLYNGKRAFLRNAERNRDNAENLETDCTKHVANNSKRFRDCQSAYFQCSSVNAEENPDPADSWDGETNGVDASEKMESESSDNDFAKHCNSGPVIQNVEWTPDTAENFDQDDSEVNPSGQIVSDDSEKECVFQDNKQVHGVDNSVNNMSKNLKDDVVFQDDLEDYGVDTSERGVVFEDNWQNDLYRRICLRYGRLEGSQGSRRGSCSSKLLQDF</sequence>
<keyword evidence="4" id="KW-0804">Transcription</keyword>
<dbReference type="GO" id="GO:0003677">
    <property type="term" value="F:DNA binding"/>
    <property type="evidence" value="ECO:0007669"/>
    <property type="project" value="UniProtKB-KW"/>
</dbReference>
<keyword evidence="10" id="KW-1185">Reference proteome</keyword>
<dbReference type="Gene3D" id="2.40.330.10">
    <property type="entry name" value="DNA-binding pseudobarrel domain"/>
    <property type="match status" value="2"/>
</dbReference>
<evidence type="ECO:0000256" key="1">
    <source>
        <dbReference type="ARBA" id="ARBA00004123"/>
    </source>
</evidence>
<evidence type="ECO:0000256" key="7">
    <source>
        <dbReference type="SAM" id="MobiDB-lite"/>
    </source>
</evidence>
<dbReference type="GO" id="GO:0005634">
    <property type="term" value="C:nucleus"/>
    <property type="evidence" value="ECO:0007669"/>
    <property type="project" value="UniProtKB-SubCell"/>
</dbReference>
<dbReference type="InterPro" id="IPR003340">
    <property type="entry name" value="B3_DNA-bd"/>
</dbReference>
<comment type="caution">
    <text evidence="9">The sequence shown here is derived from an EMBL/GenBank/DDBJ whole genome shotgun (WGS) entry which is preliminary data.</text>
</comment>
<dbReference type="SUPFAM" id="SSF101936">
    <property type="entry name" value="DNA-binding pseudobarrel domain"/>
    <property type="match status" value="2"/>
</dbReference>
<reference evidence="9 10" key="1">
    <citation type="submission" date="2020-06" db="EMBL/GenBank/DDBJ databases">
        <title>Transcriptomic and genomic resources for Thalictrum thalictroides and T. hernandezii: Facilitating candidate gene discovery in an emerging model plant lineage.</title>
        <authorList>
            <person name="Arias T."/>
            <person name="Riano-Pachon D.M."/>
            <person name="Di Stilio V.S."/>
        </authorList>
    </citation>
    <scope>NUCLEOTIDE SEQUENCE [LARGE SCALE GENOMIC DNA]</scope>
    <source>
        <strain evidence="10">cv. WT478/WT964</strain>
        <tissue evidence="9">Leaves</tissue>
    </source>
</reference>
<dbReference type="PANTHER" id="PTHR31920:SF37">
    <property type="entry name" value="B3 DOMAIN-CONTAINING TRANSCRIPTION FACTOR VRN1"/>
    <property type="match status" value="1"/>
</dbReference>
<evidence type="ECO:0000256" key="6">
    <source>
        <dbReference type="SAM" id="Coils"/>
    </source>
</evidence>
<organism evidence="9 10">
    <name type="scientific">Thalictrum thalictroides</name>
    <name type="common">Rue-anemone</name>
    <name type="synonym">Anemone thalictroides</name>
    <dbReference type="NCBI Taxonomy" id="46969"/>
    <lineage>
        <taxon>Eukaryota</taxon>
        <taxon>Viridiplantae</taxon>
        <taxon>Streptophyta</taxon>
        <taxon>Embryophyta</taxon>
        <taxon>Tracheophyta</taxon>
        <taxon>Spermatophyta</taxon>
        <taxon>Magnoliopsida</taxon>
        <taxon>Ranunculales</taxon>
        <taxon>Ranunculaceae</taxon>
        <taxon>Thalictroideae</taxon>
        <taxon>Thalictrum</taxon>
    </lineage>
</organism>
<feature type="domain" description="TF-B3" evidence="8">
    <location>
        <begin position="4"/>
        <end position="98"/>
    </location>
</feature>
<evidence type="ECO:0000256" key="3">
    <source>
        <dbReference type="ARBA" id="ARBA00023125"/>
    </source>
</evidence>
<name>A0A7J6VRG9_THATH</name>
<protein>
    <recommendedName>
        <fullName evidence="8">TF-B3 domain-containing protein</fullName>
    </recommendedName>
</protein>
<dbReference type="CDD" id="cd10017">
    <property type="entry name" value="B3_DNA"/>
    <property type="match status" value="2"/>
</dbReference>
<dbReference type="EMBL" id="JABWDY010028333">
    <property type="protein sequence ID" value="KAF5187178.1"/>
    <property type="molecule type" value="Genomic_DNA"/>
</dbReference>
<keyword evidence="2" id="KW-0805">Transcription regulation</keyword>
<keyword evidence="5" id="KW-0539">Nucleus</keyword>
<dbReference type="InterPro" id="IPR015300">
    <property type="entry name" value="DNA-bd_pseudobarrel_sf"/>
</dbReference>
<feature type="compositionally biased region" description="Acidic residues" evidence="7">
    <location>
        <begin position="553"/>
        <end position="562"/>
    </location>
</feature>
<evidence type="ECO:0000313" key="9">
    <source>
        <dbReference type="EMBL" id="KAF5187178.1"/>
    </source>
</evidence>
<dbReference type="PANTHER" id="PTHR31920">
    <property type="entry name" value="B3 DOMAIN-CONTAINING"/>
    <property type="match status" value="1"/>
</dbReference>